<keyword evidence="2" id="KW-0812">Transmembrane</keyword>
<evidence type="ECO:0000256" key="4">
    <source>
        <dbReference type="ARBA" id="ARBA00023136"/>
    </source>
</evidence>
<feature type="compositionally biased region" description="Pro residues" evidence="5">
    <location>
        <begin position="79"/>
        <end position="88"/>
    </location>
</feature>
<dbReference type="GO" id="GO:0016020">
    <property type="term" value="C:membrane"/>
    <property type="evidence" value="ECO:0007669"/>
    <property type="project" value="UniProtKB-SubCell"/>
</dbReference>
<comment type="subcellular location">
    <subcellularLocation>
        <location evidence="1">Membrane</location>
    </subcellularLocation>
</comment>
<evidence type="ECO:0008006" key="8">
    <source>
        <dbReference type="Google" id="ProtNLM"/>
    </source>
</evidence>
<gene>
    <name evidence="6" type="ORF">B0T25DRAFT_464571</name>
</gene>
<dbReference type="CDD" id="cd12910">
    <property type="entry name" value="SPRY_SSH4_like"/>
    <property type="match status" value="1"/>
</dbReference>
<dbReference type="InterPro" id="IPR050618">
    <property type="entry name" value="Ubq-SigPath_Reg"/>
</dbReference>
<keyword evidence="3" id="KW-1133">Transmembrane helix</keyword>
<keyword evidence="7" id="KW-1185">Reference proteome</keyword>
<evidence type="ECO:0000313" key="7">
    <source>
        <dbReference type="Proteomes" id="UP001275084"/>
    </source>
</evidence>
<evidence type="ECO:0000256" key="1">
    <source>
        <dbReference type="ARBA" id="ARBA00004370"/>
    </source>
</evidence>
<protein>
    <recommendedName>
        <fullName evidence="8">SPRY domain-containing protein</fullName>
    </recommendedName>
</protein>
<feature type="compositionally biased region" description="Low complexity" evidence="5">
    <location>
        <begin position="38"/>
        <end position="55"/>
    </location>
</feature>
<keyword evidence="4" id="KW-0472">Membrane</keyword>
<organism evidence="6 7">
    <name type="scientific">Lasiosphaeria hispida</name>
    <dbReference type="NCBI Taxonomy" id="260671"/>
    <lineage>
        <taxon>Eukaryota</taxon>
        <taxon>Fungi</taxon>
        <taxon>Dikarya</taxon>
        <taxon>Ascomycota</taxon>
        <taxon>Pezizomycotina</taxon>
        <taxon>Sordariomycetes</taxon>
        <taxon>Sordariomycetidae</taxon>
        <taxon>Sordariales</taxon>
        <taxon>Lasiosphaeriaceae</taxon>
        <taxon>Lasiosphaeria</taxon>
    </lineage>
</organism>
<feature type="region of interest" description="Disordered" evidence="5">
    <location>
        <begin position="1"/>
        <end position="193"/>
    </location>
</feature>
<dbReference type="InterPro" id="IPR043136">
    <property type="entry name" value="B30.2/SPRY_sf"/>
</dbReference>
<dbReference type="InterPro" id="IPR035780">
    <property type="entry name" value="SPRY_Ssh4-like"/>
</dbReference>
<dbReference type="PANTHER" id="PTHR12864">
    <property type="entry name" value="RAN BINDING PROTEIN 9-RELATED"/>
    <property type="match status" value="1"/>
</dbReference>
<feature type="compositionally biased region" description="Pro residues" evidence="5">
    <location>
        <begin position="142"/>
        <end position="153"/>
    </location>
</feature>
<evidence type="ECO:0000256" key="5">
    <source>
        <dbReference type="SAM" id="MobiDB-lite"/>
    </source>
</evidence>
<evidence type="ECO:0000313" key="6">
    <source>
        <dbReference type="EMBL" id="KAK3341766.1"/>
    </source>
</evidence>
<proteinExistence type="predicted"/>
<accession>A0AAJ0H7M1</accession>
<name>A0AAJ0H7M1_9PEZI</name>
<dbReference type="AlphaFoldDB" id="A0AAJ0H7M1"/>
<evidence type="ECO:0000256" key="3">
    <source>
        <dbReference type="ARBA" id="ARBA00022989"/>
    </source>
</evidence>
<reference evidence="6" key="1">
    <citation type="journal article" date="2023" name="Mol. Phylogenet. Evol.">
        <title>Genome-scale phylogeny and comparative genomics of the fungal order Sordariales.</title>
        <authorList>
            <person name="Hensen N."/>
            <person name="Bonometti L."/>
            <person name="Westerberg I."/>
            <person name="Brannstrom I.O."/>
            <person name="Guillou S."/>
            <person name="Cros-Aarteil S."/>
            <person name="Calhoun S."/>
            <person name="Haridas S."/>
            <person name="Kuo A."/>
            <person name="Mondo S."/>
            <person name="Pangilinan J."/>
            <person name="Riley R."/>
            <person name="LaButti K."/>
            <person name="Andreopoulos B."/>
            <person name="Lipzen A."/>
            <person name="Chen C."/>
            <person name="Yan M."/>
            <person name="Daum C."/>
            <person name="Ng V."/>
            <person name="Clum A."/>
            <person name="Steindorff A."/>
            <person name="Ohm R.A."/>
            <person name="Martin F."/>
            <person name="Silar P."/>
            <person name="Natvig D.O."/>
            <person name="Lalanne C."/>
            <person name="Gautier V."/>
            <person name="Ament-Velasquez S.L."/>
            <person name="Kruys A."/>
            <person name="Hutchinson M.I."/>
            <person name="Powell A.J."/>
            <person name="Barry K."/>
            <person name="Miller A.N."/>
            <person name="Grigoriev I.V."/>
            <person name="Debuchy R."/>
            <person name="Gladieux P."/>
            <person name="Hiltunen Thoren M."/>
            <person name="Johannesson H."/>
        </authorList>
    </citation>
    <scope>NUCLEOTIDE SEQUENCE</scope>
    <source>
        <strain evidence="6">CBS 955.72</strain>
    </source>
</reference>
<sequence length="431" mass="46321">MCFGSKNKLYDNDELPRPVPGHAPQQPTYADPAPKASMPPSYSQPQQPVSPIYSPHPLSPVYQSPTMPPPGHQQQQQYLPPPGPPPVELPAVSQTSPPVELSGADIAPPPGPPPNRGGSNTDYAPPPGPPPAKSDNDLSYIAPPPGPPPPPASSKPKHDWESLVPDTSLFPPPPSFFSGFDRSPASNATEAEAEAGERWCAQFPLTPPLTLDAAALGALRAHDVRLMTPAVGWKGSLAWRAPGVWEGRTDKAATDSTVIAYPPLYAVQQHEPGRSAAGVRTVYYEVAAVQDGGKGDVCLALGFTALPYPSFRMPGWHRGSLAVHGDDGHRFVNDRWGGKSFTQPFRRGETYGIGMTFRAAGQGRIETEVFFTRQGRLAGSWNLHEEVDAEQDLPVTGLEGYHDLSCAIGTYKAVSFDAIFDPARWLYQPPV</sequence>
<dbReference type="EMBL" id="JAUIQD010000008">
    <property type="protein sequence ID" value="KAK3341766.1"/>
    <property type="molecule type" value="Genomic_DNA"/>
</dbReference>
<evidence type="ECO:0000256" key="2">
    <source>
        <dbReference type="ARBA" id="ARBA00022692"/>
    </source>
</evidence>
<comment type="caution">
    <text evidence="6">The sequence shown here is derived from an EMBL/GenBank/DDBJ whole genome shotgun (WGS) entry which is preliminary data.</text>
</comment>
<dbReference type="Gene3D" id="2.60.120.920">
    <property type="match status" value="1"/>
</dbReference>
<dbReference type="Proteomes" id="UP001275084">
    <property type="component" value="Unassembled WGS sequence"/>
</dbReference>
<reference evidence="6" key="2">
    <citation type="submission" date="2023-06" db="EMBL/GenBank/DDBJ databases">
        <authorList>
            <consortium name="Lawrence Berkeley National Laboratory"/>
            <person name="Haridas S."/>
            <person name="Hensen N."/>
            <person name="Bonometti L."/>
            <person name="Westerberg I."/>
            <person name="Brannstrom I.O."/>
            <person name="Guillou S."/>
            <person name="Cros-Aarteil S."/>
            <person name="Calhoun S."/>
            <person name="Kuo A."/>
            <person name="Mondo S."/>
            <person name="Pangilinan J."/>
            <person name="Riley R."/>
            <person name="Labutti K."/>
            <person name="Andreopoulos B."/>
            <person name="Lipzen A."/>
            <person name="Chen C."/>
            <person name="Yanf M."/>
            <person name="Daum C."/>
            <person name="Ng V."/>
            <person name="Clum A."/>
            <person name="Steindorff A."/>
            <person name="Ohm R."/>
            <person name="Martin F."/>
            <person name="Silar P."/>
            <person name="Natvig D."/>
            <person name="Lalanne C."/>
            <person name="Gautier V."/>
            <person name="Ament-Velasquez S.L."/>
            <person name="Kruys A."/>
            <person name="Hutchinson M.I."/>
            <person name="Powell A.J."/>
            <person name="Barry K."/>
            <person name="Miller A.N."/>
            <person name="Grigoriev I.V."/>
            <person name="Debuchy R."/>
            <person name="Gladieux P."/>
            <person name="Thoren M.H."/>
            <person name="Johannesson H."/>
        </authorList>
    </citation>
    <scope>NUCLEOTIDE SEQUENCE</scope>
    <source>
        <strain evidence="6">CBS 955.72</strain>
    </source>
</reference>